<organism evidence="3">
    <name type="scientific">Hydatigena taeniaeformis</name>
    <name type="common">Feline tapeworm</name>
    <name type="synonym">Taenia taeniaeformis</name>
    <dbReference type="NCBI Taxonomy" id="6205"/>
    <lineage>
        <taxon>Eukaryota</taxon>
        <taxon>Metazoa</taxon>
        <taxon>Spiralia</taxon>
        <taxon>Lophotrochozoa</taxon>
        <taxon>Platyhelminthes</taxon>
        <taxon>Cestoda</taxon>
        <taxon>Eucestoda</taxon>
        <taxon>Cyclophyllidea</taxon>
        <taxon>Taeniidae</taxon>
        <taxon>Hydatigera</taxon>
    </lineage>
</organism>
<dbReference type="EMBL" id="UYWX01002390">
    <property type="protein sequence ID" value="VDM22575.1"/>
    <property type="molecule type" value="Genomic_DNA"/>
</dbReference>
<protein>
    <submittedName>
        <fullName evidence="1 3">Uncharacterized protein</fullName>
    </submittedName>
</protein>
<evidence type="ECO:0000313" key="3">
    <source>
        <dbReference type="WBParaSite" id="TTAC_0000342501-mRNA-1"/>
    </source>
</evidence>
<evidence type="ECO:0000313" key="2">
    <source>
        <dbReference type="Proteomes" id="UP000274429"/>
    </source>
</evidence>
<keyword evidence="2" id="KW-1185">Reference proteome</keyword>
<reference evidence="1 2" key="2">
    <citation type="submission" date="2018-11" db="EMBL/GenBank/DDBJ databases">
        <authorList>
            <consortium name="Pathogen Informatics"/>
        </authorList>
    </citation>
    <scope>NUCLEOTIDE SEQUENCE [LARGE SCALE GENOMIC DNA]</scope>
</reference>
<gene>
    <name evidence="1" type="ORF">TTAC_LOCUS3410</name>
</gene>
<sequence length="134" mass="15062">MRSLEDQCSPSLADIAIKSILDTNPVLKFAMTGFLDVSDTTGDVFYDVGPLKASDRLKSLQCYAKEPVNEGRPIWLLNITEVWTEEPSGYILPYDPELRKDVAGKQNKFVVDLMAQPGVMYNMDTKEAFQYCSI</sequence>
<reference evidence="3" key="1">
    <citation type="submission" date="2017-02" db="UniProtKB">
        <authorList>
            <consortium name="WormBaseParasite"/>
        </authorList>
    </citation>
    <scope>IDENTIFICATION</scope>
</reference>
<accession>A0A0R3WRN5</accession>
<evidence type="ECO:0000313" key="1">
    <source>
        <dbReference type="EMBL" id="VDM22575.1"/>
    </source>
</evidence>
<dbReference type="Proteomes" id="UP000274429">
    <property type="component" value="Unassembled WGS sequence"/>
</dbReference>
<proteinExistence type="predicted"/>
<dbReference type="AlphaFoldDB" id="A0A0R3WRN5"/>
<dbReference type="WBParaSite" id="TTAC_0000342501-mRNA-1">
    <property type="protein sequence ID" value="TTAC_0000342501-mRNA-1"/>
    <property type="gene ID" value="TTAC_0000342501"/>
</dbReference>
<dbReference type="OrthoDB" id="7537227at2759"/>
<name>A0A0R3WRN5_HYDTA</name>
<dbReference type="STRING" id="6205.A0A0R3WRN5"/>